<evidence type="ECO:0000256" key="2">
    <source>
        <dbReference type="ARBA" id="ARBA00010617"/>
    </source>
</evidence>
<dbReference type="InParanoid" id="K2RB49"/>
<feature type="binding site" description="axial binding residue" evidence="8">
    <location>
        <position position="61"/>
    </location>
    <ligand>
        <name>heme</name>
        <dbReference type="ChEBI" id="CHEBI:30413"/>
    </ligand>
    <ligandPart>
        <name>Fe</name>
        <dbReference type="ChEBI" id="CHEBI:18248"/>
    </ligandPart>
</feature>
<keyword evidence="7 9" id="KW-0503">Monooxygenase</keyword>
<evidence type="ECO:0000256" key="5">
    <source>
        <dbReference type="ARBA" id="ARBA00023002"/>
    </source>
</evidence>
<dbReference type="PANTHER" id="PTHR24305:SF237">
    <property type="entry name" value="CYTOCHROME P450 MONOOXYGENASE ATNE-RELATED"/>
    <property type="match status" value="1"/>
</dbReference>
<dbReference type="STRING" id="1126212.K2RB49"/>
<dbReference type="InterPro" id="IPR017972">
    <property type="entry name" value="Cyt_P450_CS"/>
</dbReference>
<evidence type="ECO:0000256" key="8">
    <source>
        <dbReference type="PIRSR" id="PIRSR602401-1"/>
    </source>
</evidence>
<dbReference type="GO" id="GO:0005506">
    <property type="term" value="F:iron ion binding"/>
    <property type="evidence" value="ECO:0007669"/>
    <property type="project" value="InterPro"/>
</dbReference>
<keyword evidence="3 8" id="KW-0349">Heme</keyword>
<evidence type="ECO:0000256" key="6">
    <source>
        <dbReference type="ARBA" id="ARBA00023004"/>
    </source>
</evidence>
<evidence type="ECO:0000256" key="4">
    <source>
        <dbReference type="ARBA" id="ARBA00022723"/>
    </source>
</evidence>
<evidence type="ECO:0000313" key="11">
    <source>
        <dbReference type="Proteomes" id="UP000007129"/>
    </source>
</evidence>
<dbReference type="Proteomes" id="UP000007129">
    <property type="component" value="Unassembled WGS sequence"/>
</dbReference>
<dbReference type="eggNOG" id="KOG0158">
    <property type="taxonomic scope" value="Eukaryota"/>
</dbReference>
<protein>
    <submittedName>
        <fullName evidence="10">Cytochrome P450</fullName>
    </submittedName>
</protein>
<evidence type="ECO:0000256" key="1">
    <source>
        <dbReference type="ARBA" id="ARBA00001971"/>
    </source>
</evidence>
<evidence type="ECO:0000256" key="7">
    <source>
        <dbReference type="ARBA" id="ARBA00023033"/>
    </source>
</evidence>
<dbReference type="PROSITE" id="PS00086">
    <property type="entry name" value="CYTOCHROME_P450"/>
    <property type="match status" value="1"/>
</dbReference>
<dbReference type="HOGENOM" id="CLU_001570_5_7_1"/>
<dbReference type="InterPro" id="IPR050121">
    <property type="entry name" value="Cytochrome_P450_monoxygenase"/>
</dbReference>
<dbReference type="PRINTS" id="PR00463">
    <property type="entry name" value="EP450I"/>
</dbReference>
<proteinExistence type="inferred from homology"/>
<comment type="cofactor">
    <cofactor evidence="1 8">
        <name>heme</name>
        <dbReference type="ChEBI" id="CHEBI:30413"/>
    </cofactor>
</comment>
<gene>
    <name evidence="10" type="ORF">MPH_02963</name>
</gene>
<keyword evidence="5 9" id="KW-0560">Oxidoreductase</keyword>
<evidence type="ECO:0000256" key="3">
    <source>
        <dbReference type="ARBA" id="ARBA00022617"/>
    </source>
</evidence>
<dbReference type="GO" id="GO:0020037">
    <property type="term" value="F:heme binding"/>
    <property type="evidence" value="ECO:0007669"/>
    <property type="project" value="InterPro"/>
</dbReference>
<dbReference type="GO" id="GO:0016705">
    <property type="term" value="F:oxidoreductase activity, acting on paired donors, with incorporation or reduction of molecular oxygen"/>
    <property type="evidence" value="ECO:0007669"/>
    <property type="project" value="InterPro"/>
</dbReference>
<comment type="similarity">
    <text evidence="2 9">Belongs to the cytochrome P450 family.</text>
</comment>
<accession>K2RB49</accession>
<dbReference type="GO" id="GO:0004497">
    <property type="term" value="F:monooxygenase activity"/>
    <property type="evidence" value="ECO:0007669"/>
    <property type="project" value="UniProtKB-KW"/>
</dbReference>
<dbReference type="Gene3D" id="1.10.630.10">
    <property type="entry name" value="Cytochrome P450"/>
    <property type="match status" value="1"/>
</dbReference>
<dbReference type="InterPro" id="IPR001128">
    <property type="entry name" value="Cyt_P450"/>
</dbReference>
<evidence type="ECO:0000313" key="10">
    <source>
        <dbReference type="EMBL" id="EKG19741.1"/>
    </source>
</evidence>
<comment type="caution">
    <text evidence="10">The sequence shown here is derived from an EMBL/GenBank/DDBJ whole genome shotgun (WGS) entry which is preliminary data.</text>
</comment>
<dbReference type="Pfam" id="PF00067">
    <property type="entry name" value="p450"/>
    <property type="match status" value="1"/>
</dbReference>
<dbReference type="InterPro" id="IPR002401">
    <property type="entry name" value="Cyt_P450_E_grp-I"/>
</dbReference>
<dbReference type="InterPro" id="IPR036396">
    <property type="entry name" value="Cyt_P450_sf"/>
</dbReference>
<sequence>MDIDGNFVPAGCNVGVPIYAIHHHSELYGKPFDYIPERWLEDMTPEAQTAFNPFSMGPRSCIGRSLALRETQYVLARVLAMFELERTTPAETEFKLKEHVTSSQNGPFIRFSYRK</sequence>
<dbReference type="VEuPathDB" id="FungiDB:MPH_02963"/>
<evidence type="ECO:0000256" key="9">
    <source>
        <dbReference type="RuleBase" id="RU000461"/>
    </source>
</evidence>
<dbReference type="EMBL" id="AHHD01000126">
    <property type="protein sequence ID" value="EKG19741.1"/>
    <property type="molecule type" value="Genomic_DNA"/>
</dbReference>
<name>K2RB49_MACPH</name>
<dbReference type="SUPFAM" id="SSF48264">
    <property type="entry name" value="Cytochrome P450"/>
    <property type="match status" value="1"/>
</dbReference>
<dbReference type="OrthoDB" id="1470350at2759"/>
<keyword evidence="6 8" id="KW-0408">Iron</keyword>
<dbReference type="PANTHER" id="PTHR24305">
    <property type="entry name" value="CYTOCHROME P450"/>
    <property type="match status" value="1"/>
</dbReference>
<reference evidence="10 11" key="1">
    <citation type="journal article" date="2012" name="BMC Genomics">
        <title>Tools to kill: Genome of one of the most destructive plant pathogenic fungi Macrophomina phaseolina.</title>
        <authorList>
            <person name="Islam M.S."/>
            <person name="Haque M.S."/>
            <person name="Islam M.M."/>
            <person name="Emdad E.M."/>
            <person name="Halim A."/>
            <person name="Hossen Q.M.M."/>
            <person name="Hossain M.Z."/>
            <person name="Ahmed B."/>
            <person name="Rahim S."/>
            <person name="Rahman M.S."/>
            <person name="Alam M.M."/>
            <person name="Hou S."/>
            <person name="Wan X."/>
            <person name="Saito J.A."/>
            <person name="Alam M."/>
        </authorList>
    </citation>
    <scope>NUCLEOTIDE SEQUENCE [LARGE SCALE GENOMIC DNA]</scope>
    <source>
        <strain evidence="10 11">MS6</strain>
    </source>
</reference>
<organism evidence="10 11">
    <name type="scientific">Macrophomina phaseolina (strain MS6)</name>
    <name type="common">Charcoal rot fungus</name>
    <dbReference type="NCBI Taxonomy" id="1126212"/>
    <lineage>
        <taxon>Eukaryota</taxon>
        <taxon>Fungi</taxon>
        <taxon>Dikarya</taxon>
        <taxon>Ascomycota</taxon>
        <taxon>Pezizomycotina</taxon>
        <taxon>Dothideomycetes</taxon>
        <taxon>Dothideomycetes incertae sedis</taxon>
        <taxon>Botryosphaeriales</taxon>
        <taxon>Botryosphaeriaceae</taxon>
        <taxon>Macrophomina</taxon>
    </lineage>
</organism>
<keyword evidence="4 8" id="KW-0479">Metal-binding</keyword>
<dbReference type="AlphaFoldDB" id="K2RB49"/>